<keyword evidence="7 11" id="KW-0648">Protein biosynthesis</keyword>
<evidence type="ECO:0000256" key="5">
    <source>
        <dbReference type="ARBA" id="ARBA00022741"/>
    </source>
</evidence>
<dbReference type="InterPro" id="IPR002314">
    <property type="entry name" value="aa-tRNA-synt_IIb"/>
</dbReference>
<protein>
    <recommendedName>
        <fullName evidence="11">Proline--tRNA ligase</fullName>
        <ecNumber evidence="11">6.1.1.15</ecNumber>
    </recommendedName>
    <alternativeName>
        <fullName evidence="11">Prolyl-tRNA synthetase</fullName>
        <shortName evidence="11">ProRS</shortName>
    </alternativeName>
</protein>
<dbReference type="InterPro" id="IPR045864">
    <property type="entry name" value="aa-tRNA-synth_II/BPL/LPL"/>
</dbReference>
<dbReference type="EMBL" id="DSYK01000282">
    <property type="protein sequence ID" value="HGS21307.1"/>
    <property type="molecule type" value="Genomic_DNA"/>
</dbReference>
<evidence type="ECO:0000256" key="4">
    <source>
        <dbReference type="ARBA" id="ARBA00022598"/>
    </source>
</evidence>
<dbReference type="GO" id="GO:0005737">
    <property type="term" value="C:cytoplasm"/>
    <property type="evidence" value="ECO:0007669"/>
    <property type="project" value="UniProtKB-SubCell"/>
</dbReference>
<dbReference type="InterPro" id="IPR004154">
    <property type="entry name" value="Anticodon-bd"/>
</dbReference>
<dbReference type="SMART" id="SM00946">
    <property type="entry name" value="ProRS-C_1"/>
    <property type="match status" value="1"/>
</dbReference>
<evidence type="ECO:0000256" key="8">
    <source>
        <dbReference type="ARBA" id="ARBA00023146"/>
    </source>
</evidence>
<dbReference type="PANTHER" id="PTHR43382">
    <property type="entry name" value="PROLYL-TRNA SYNTHETASE"/>
    <property type="match status" value="1"/>
</dbReference>
<proteinExistence type="inferred from homology"/>
<keyword evidence="6 11" id="KW-0067">ATP-binding</keyword>
<comment type="subunit">
    <text evidence="2 11">Homodimer.</text>
</comment>
<keyword evidence="8 11" id="KW-0030">Aminoacyl-tRNA synthetase</keyword>
<evidence type="ECO:0000259" key="12">
    <source>
        <dbReference type="PROSITE" id="PS50862"/>
    </source>
</evidence>
<dbReference type="SUPFAM" id="SSF64586">
    <property type="entry name" value="C-terminal domain of ProRS"/>
    <property type="match status" value="1"/>
</dbReference>
<dbReference type="EC" id="6.1.1.15" evidence="11"/>
<gene>
    <name evidence="11" type="primary">proS</name>
    <name evidence="13" type="ORF">ENT37_05495</name>
</gene>
<dbReference type="Gene3D" id="3.40.50.800">
    <property type="entry name" value="Anticodon-binding domain"/>
    <property type="match status" value="1"/>
</dbReference>
<dbReference type="InterPro" id="IPR033721">
    <property type="entry name" value="ProRS_core_arch_euk"/>
</dbReference>
<keyword evidence="3 11" id="KW-0963">Cytoplasm</keyword>
<dbReference type="CDD" id="cd00862">
    <property type="entry name" value="ProRS_anticodon_zinc"/>
    <property type="match status" value="1"/>
</dbReference>
<evidence type="ECO:0000256" key="9">
    <source>
        <dbReference type="ARBA" id="ARBA00047671"/>
    </source>
</evidence>
<evidence type="ECO:0000256" key="3">
    <source>
        <dbReference type="ARBA" id="ARBA00022490"/>
    </source>
</evidence>
<dbReference type="Pfam" id="PF00587">
    <property type="entry name" value="tRNA-synt_2b"/>
    <property type="match status" value="1"/>
</dbReference>
<accession>A0A7C4PIR6</accession>
<dbReference type="InterPro" id="IPR017449">
    <property type="entry name" value="Pro-tRNA_synth_II"/>
</dbReference>
<dbReference type="GO" id="GO:0005524">
    <property type="term" value="F:ATP binding"/>
    <property type="evidence" value="ECO:0007669"/>
    <property type="project" value="UniProtKB-UniRule"/>
</dbReference>
<dbReference type="InterPro" id="IPR036621">
    <property type="entry name" value="Anticodon-bd_dom_sf"/>
</dbReference>
<keyword evidence="5 11" id="KW-0547">Nucleotide-binding</keyword>
<dbReference type="SUPFAM" id="SSF55681">
    <property type="entry name" value="Class II aaRS and biotin synthetases"/>
    <property type="match status" value="1"/>
</dbReference>
<comment type="function">
    <text evidence="11">Catalyzes the attachment of proline to tRNA(Pro) in a two-step reaction: proline is first activated by ATP to form Pro-AMP and then transferred to the acceptor end of tRNA(Pro).</text>
</comment>
<keyword evidence="4 11" id="KW-0436">Ligase</keyword>
<comment type="caution">
    <text evidence="13">The sequence shown here is derived from an EMBL/GenBank/DDBJ whole genome shotgun (WGS) entry which is preliminary data.</text>
</comment>
<dbReference type="Pfam" id="PF09180">
    <property type="entry name" value="ProRS-C_1"/>
    <property type="match status" value="1"/>
</dbReference>
<evidence type="ECO:0000256" key="10">
    <source>
        <dbReference type="ARBA" id="ARBA00060806"/>
    </source>
</evidence>
<dbReference type="PRINTS" id="PR01046">
    <property type="entry name" value="TRNASYNTHPRO"/>
</dbReference>
<dbReference type="PANTHER" id="PTHR43382:SF2">
    <property type="entry name" value="BIFUNCTIONAL GLUTAMATE_PROLINE--TRNA LIGASE"/>
    <property type="match status" value="1"/>
</dbReference>
<dbReference type="CDD" id="cd00778">
    <property type="entry name" value="ProRS_core_arch_euk"/>
    <property type="match status" value="1"/>
</dbReference>
<evidence type="ECO:0000256" key="11">
    <source>
        <dbReference type="HAMAP-Rule" id="MF_01571"/>
    </source>
</evidence>
<evidence type="ECO:0000256" key="2">
    <source>
        <dbReference type="ARBA" id="ARBA00011738"/>
    </source>
</evidence>
<dbReference type="InterPro" id="IPR006195">
    <property type="entry name" value="aa-tRNA-synth_II"/>
</dbReference>
<evidence type="ECO:0000256" key="7">
    <source>
        <dbReference type="ARBA" id="ARBA00022917"/>
    </source>
</evidence>
<dbReference type="NCBIfam" id="TIGR00408">
    <property type="entry name" value="proS_fam_I"/>
    <property type="match status" value="1"/>
</dbReference>
<dbReference type="AlphaFoldDB" id="A0A7C4PIR6"/>
<dbReference type="InterPro" id="IPR016061">
    <property type="entry name" value="Pro-tRNA_ligase_II_C"/>
</dbReference>
<dbReference type="GO" id="GO:0004827">
    <property type="term" value="F:proline-tRNA ligase activity"/>
    <property type="evidence" value="ECO:0007669"/>
    <property type="project" value="UniProtKB-UniRule"/>
</dbReference>
<dbReference type="InterPro" id="IPR004499">
    <property type="entry name" value="Pro-tRNA-ligase_IIa_arc-type"/>
</dbReference>
<dbReference type="GO" id="GO:0017101">
    <property type="term" value="C:aminoacyl-tRNA synthetase multienzyme complex"/>
    <property type="evidence" value="ECO:0007669"/>
    <property type="project" value="TreeGrafter"/>
</dbReference>
<evidence type="ECO:0000256" key="6">
    <source>
        <dbReference type="ARBA" id="ARBA00022840"/>
    </source>
</evidence>
<sequence length="478" mass="54055">MADEKLTPQSENFSEWYNQIVQKADLADYAPVRGCMVVKPYGWALWENIQQALDRRFKATGHVNAAFPLLIPMSFFEKEKEHVEGFSPELAVVTHGGGEPLEEPLVVRPTSETIIGYMYSKWVKSYRDLPILINQWGSVVRWEMRTRLFLRTLEFYWQEGHTVHATPEEAQAETRLMLDTYYDFAVNEGAVPVIRGRKSETEKFAGAISSWSIEGMMRDTRALQSGTSHYFGQNFSKAFDIKFLNQKNELEFAYTTSWGMSTRFIGAIIMTHGDDQGLILPPRLAPIQVVIVPIYRDDAEQSAVMPVVERVRQTLAETFRVHVDARDGLTPGYKFNDWEMRGVPLRVEIGPKDVEKNSVALARRDRPGKAGKSFISQETLVPAISEALKDIQASLLSRATAFRDEHIIDVQNYAELTDAVQKGWAFAWWCGDPACEARVKEDTKATSRCIPLDQPGGKGVCVVCGKSASEKVYFARAY</sequence>
<reference evidence="13" key="1">
    <citation type="journal article" date="2020" name="mSystems">
        <title>Genome- and Community-Level Interaction Insights into Carbon Utilization and Element Cycling Functions of Hydrothermarchaeota in Hydrothermal Sediment.</title>
        <authorList>
            <person name="Zhou Z."/>
            <person name="Liu Y."/>
            <person name="Xu W."/>
            <person name="Pan J."/>
            <person name="Luo Z.H."/>
            <person name="Li M."/>
        </authorList>
    </citation>
    <scope>NUCLEOTIDE SEQUENCE [LARGE SCALE GENOMIC DNA]</scope>
    <source>
        <strain evidence="13">SpSt-573</strain>
    </source>
</reference>
<dbReference type="Gene3D" id="3.30.930.10">
    <property type="entry name" value="Bira Bifunctional Protein, Domain 2"/>
    <property type="match status" value="1"/>
</dbReference>
<dbReference type="FunFam" id="3.30.930.10:FF:000023">
    <property type="entry name" value="Proline--tRNA ligase"/>
    <property type="match status" value="1"/>
</dbReference>
<evidence type="ECO:0000256" key="1">
    <source>
        <dbReference type="ARBA" id="ARBA00004496"/>
    </source>
</evidence>
<dbReference type="GO" id="GO:0006433">
    <property type="term" value="P:prolyl-tRNA aminoacylation"/>
    <property type="evidence" value="ECO:0007669"/>
    <property type="project" value="UniProtKB-UniRule"/>
</dbReference>
<dbReference type="PROSITE" id="PS50862">
    <property type="entry name" value="AA_TRNA_LIGASE_II"/>
    <property type="match status" value="1"/>
</dbReference>
<dbReference type="Gene3D" id="3.30.110.30">
    <property type="entry name" value="C-terminal domain of ProRS"/>
    <property type="match status" value="1"/>
</dbReference>
<comment type="similarity">
    <text evidence="10 11">Belongs to the class-II aminoacyl-tRNA synthetase family. ProS type 3 subfamily.</text>
</comment>
<dbReference type="InterPro" id="IPR002316">
    <property type="entry name" value="Pro-tRNA-ligase_IIa"/>
</dbReference>
<dbReference type="FunFam" id="3.40.50.800:FF:000005">
    <property type="entry name" value="bifunctional glutamate/proline--tRNA ligase"/>
    <property type="match status" value="1"/>
</dbReference>
<comment type="subcellular location">
    <subcellularLocation>
        <location evidence="1 11">Cytoplasm</location>
    </subcellularLocation>
</comment>
<name>A0A7C4PIR6_9CHLR</name>
<evidence type="ECO:0000313" key="13">
    <source>
        <dbReference type="EMBL" id="HGS21307.1"/>
    </source>
</evidence>
<dbReference type="Pfam" id="PF03129">
    <property type="entry name" value="HGTP_anticodon"/>
    <property type="match status" value="1"/>
</dbReference>
<dbReference type="HAMAP" id="MF_01571">
    <property type="entry name" value="Pro_tRNA_synth_type3"/>
    <property type="match status" value="1"/>
</dbReference>
<comment type="domain">
    <text evidence="11">Consists of three domains: the N-terminal catalytic domain, the anticodon-binding domain and the C-terminal extension.</text>
</comment>
<dbReference type="SUPFAM" id="SSF52954">
    <property type="entry name" value="Class II aaRS ABD-related"/>
    <property type="match status" value="1"/>
</dbReference>
<organism evidence="13">
    <name type="scientific">Anaerolinea thermolimosa</name>
    <dbReference type="NCBI Taxonomy" id="229919"/>
    <lineage>
        <taxon>Bacteria</taxon>
        <taxon>Bacillati</taxon>
        <taxon>Chloroflexota</taxon>
        <taxon>Anaerolineae</taxon>
        <taxon>Anaerolineales</taxon>
        <taxon>Anaerolineaceae</taxon>
        <taxon>Anaerolinea</taxon>
    </lineage>
</organism>
<feature type="domain" description="Aminoacyl-transfer RNA synthetases class-II family profile" evidence="12">
    <location>
        <begin position="40"/>
        <end position="281"/>
    </location>
</feature>
<comment type="catalytic activity">
    <reaction evidence="9 11">
        <text>tRNA(Pro) + L-proline + ATP = L-prolyl-tRNA(Pro) + AMP + diphosphate</text>
        <dbReference type="Rhea" id="RHEA:14305"/>
        <dbReference type="Rhea" id="RHEA-COMP:9700"/>
        <dbReference type="Rhea" id="RHEA-COMP:9702"/>
        <dbReference type="ChEBI" id="CHEBI:30616"/>
        <dbReference type="ChEBI" id="CHEBI:33019"/>
        <dbReference type="ChEBI" id="CHEBI:60039"/>
        <dbReference type="ChEBI" id="CHEBI:78442"/>
        <dbReference type="ChEBI" id="CHEBI:78532"/>
        <dbReference type="ChEBI" id="CHEBI:456215"/>
        <dbReference type="EC" id="6.1.1.15"/>
    </reaction>
</comment>